<gene>
    <name evidence="1" type="ORF">HYFRA_00009447</name>
</gene>
<dbReference type="OrthoDB" id="9977941at2759"/>
<name>A0A9N9PVG8_9HELO</name>
<accession>A0A9N9PVG8</accession>
<dbReference type="Gene3D" id="2.120.10.30">
    <property type="entry name" value="TolB, C-terminal domain"/>
    <property type="match status" value="1"/>
</dbReference>
<dbReference type="AlphaFoldDB" id="A0A9N9PVG8"/>
<organism evidence="1 2">
    <name type="scientific">Hymenoscyphus fraxineus</name>
    <dbReference type="NCBI Taxonomy" id="746836"/>
    <lineage>
        <taxon>Eukaryota</taxon>
        <taxon>Fungi</taxon>
        <taxon>Dikarya</taxon>
        <taxon>Ascomycota</taxon>
        <taxon>Pezizomycotina</taxon>
        <taxon>Leotiomycetes</taxon>
        <taxon>Helotiales</taxon>
        <taxon>Helotiaceae</taxon>
        <taxon>Hymenoscyphus</taxon>
    </lineage>
</organism>
<evidence type="ECO:0000313" key="1">
    <source>
        <dbReference type="EMBL" id="CAG8957245.1"/>
    </source>
</evidence>
<dbReference type="Proteomes" id="UP000696280">
    <property type="component" value="Unassembled WGS sequence"/>
</dbReference>
<reference evidence="1" key="1">
    <citation type="submission" date="2021-07" db="EMBL/GenBank/DDBJ databases">
        <authorList>
            <person name="Durling M."/>
        </authorList>
    </citation>
    <scope>NUCLEOTIDE SEQUENCE</scope>
</reference>
<evidence type="ECO:0000313" key="2">
    <source>
        <dbReference type="Proteomes" id="UP000696280"/>
    </source>
</evidence>
<dbReference type="InterPro" id="IPR011042">
    <property type="entry name" value="6-blade_b-propeller_TolB-like"/>
</dbReference>
<dbReference type="PANTHER" id="PTHR42060">
    <property type="entry name" value="NHL REPEAT-CONTAINING PROTEIN-RELATED"/>
    <property type="match status" value="1"/>
</dbReference>
<sequence length="321" mass="34851">MLSTIAMSSQVTTQSHVSFRTVYQFSTIITWIENIRVRQNGQLLVTLLTSPDIYLIDTTPGSSAQLVHSFPKLALLGLTEVKPDFFYIAAGNYSLATGLENGSFSIYSLDFTSYDSSSSNTGIESKEIASFPESRVFNGMDTLDVERSLIVIGDSMAGVIWLLNVETGEKRIFLSEPEMQPPPPPAPQTGVNGLKVLKDGDRVWIYFSNTQKKTLCRIPVSFETLEIWGPVEILNQGIGFDDFVLDIESDIVFLADGTGNRIIEVPLGGGEASVFSDGIFGPTSVALGKGLAKGEVFVVTSGLNASSGFVEAGKIVEYKFR</sequence>
<dbReference type="SUPFAM" id="SSF63829">
    <property type="entry name" value="Calcium-dependent phosphotriesterase"/>
    <property type="match status" value="1"/>
</dbReference>
<dbReference type="EMBL" id="CAJVRL010000077">
    <property type="protein sequence ID" value="CAG8957245.1"/>
    <property type="molecule type" value="Genomic_DNA"/>
</dbReference>
<proteinExistence type="predicted"/>
<protein>
    <recommendedName>
        <fullName evidence="3">NHL repeat-containing protein</fullName>
    </recommendedName>
</protein>
<evidence type="ECO:0008006" key="3">
    <source>
        <dbReference type="Google" id="ProtNLM"/>
    </source>
</evidence>
<keyword evidence="2" id="KW-1185">Reference proteome</keyword>
<dbReference type="InterPro" id="IPR052998">
    <property type="entry name" value="Hetero-Diels-Alderase-like"/>
</dbReference>
<comment type="caution">
    <text evidence="1">The sequence shown here is derived from an EMBL/GenBank/DDBJ whole genome shotgun (WGS) entry which is preliminary data.</text>
</comment>
<dbReference type="PANTHER" id="PTHR42060:SF1">
    <property type="entry name" value="NHL REPEAT-CONTAINING PROTEIN"/>
    <property type="match status" value="1"/>
</dbReference>